<keyword evidence="4" id="KW-1185">Reference proteome</keyword>
<accession>A0ABP4SRX9</accession>
<dbReference type="InterPro" id="IPR036514">
    <property type="entry name" value="SGNH_hydro_sf"/>
</dbReference>
<dbReference type="InterPro" id="IPR001087">
    <property type="entry name" value="GDSL"/>
</dbReference>
<dbReference type="Proteomes" id="UP001499851">
    <property type="component" value="Unassembled WGS sequence"/>
</dbReference>
<dbReference type="Gene3D" id="3.40.50.1110">
    <property type="entry name" value="SGNH hydrolase"/>
    <property type="match status" value="1"/>
</dbReference>
<dbReference type="Pfam" id="PF00657">
    <property type="entry name" value="Lipase_GDSL"/>
    <property type="match status" value="1"/>
</dbReference>
<dbReference type="EMBL" id="BAAAQF010000007">
    <property type="protein sequence ID" value="GAA1676487.1"/>
    <property type="molecule type" value="Genomic_DNA"/>
</dbReference>
<dbReference type="InterPro" id="IPR037460">
    <property type="entry name" value="SEST-like"/>
</dbReference>
<dbReference type="RefSeq" id="WP_344486441.1">
    <property type="nucleotide sequence ID" value="NZ_BAAAQF010000007.1"/>
</dbReference>
<feature type="domain" description="Golvesin/Xly CBD-like" evidence="2">
    <location>
        <begin position="882"/>
        <end position="952"/>
    </location>
</feature>
<organism evidence="3 4">
    <name type="scientific">Glycomyces endophyticus</name>
    <dbReference type="NCBI Taxonomy" id="480996"/>
    <lineage>
        <taxon>Bacteria</taxon>
        <taxon>Bacillati</taxon>
        <taxon>Actinomycetota</taxon>
        <taxon>Actinomycetes</taxon>
        <taxon>Glycomycetales</taxon>
        <taxon>Glycomycetaceae</taxon>
        <taxon>Glycomyces</taxon>
    </lineage>
</organism>
<dbReference type="InterPro" id="IPR023346">
    <property type="entry name" value="Lysozyme-like_dom_sf"/>
</dbReference>
<protein>
    <recommendedName>
        <fullName evidence="2">Golvesin/Xly CBD-like domain-containing protein</fullName>
    </recommendedName>
</protein>
<name>A0ABP4SRX9_9ACTN</name>
<dbReference type="Gene3D" id="1.10.530.10">
    <property type="match status" value="1"/>
</dbReference>
<dbReference type="Pfam" id="PF25275">
    <property type="entry name" value="Golvesin_C"/>
    <property type="match status" value="1"/>
</dbReference>
<comment type="caution">
    <text evidence="3">The sequence shown here is derived from an EMBL/GenBank/DDBJ whole genome shotgun (WGS) entry which is preliminary data.</text>
</comment>
<gene>
    <name evidence="3" type="ORF">GCM10009830_23970</name>
</gene>
<evidence type="ECO:0000259" key="2">
    <source>
        <dbReference type="Pfam" id="PF25275"/>
    </source>
</evidence>
<proteinExistence type="predicted"/>
<feature type="chain" id="PRO_5045828631" description="Golvesin/Xly CBD-like domain-containing protein" evidence="1">
    <location>
        <begin position="29"/>
        <end position="1281"/>
    </location>
</feature>
<dbReference type="SUPFAM" id="SSF53955">
    <property type="entry name" value="Lysozyme-like"/>
    <property type="match status" value="1"/>
</dbReference>
<evidence type="ECO:0000256" key="1">
    <source>
        <dbReference type="SAM" id="SignalP"/>
    </source>
</evidence>
<evidence type="ECO:0000313" key="4">
    <source>
        <dbReference type="Proteomes" id="UP001499851"/>
    </source>
</evidence>
<reference evidence="4" key="1">
    <citation type="journal article" date="2019" name="Int. J. Syst. Evol. Microbiol.">
        <title>The Global Catalogue of Microorganisms (GCM) 10K type strain sequencing project: providing services to taxonomists for standard genome sequencing and annotation.</title>
        <authorList>
            <consortium name="The Broad Institute Genomics Platform"/>
            <consortium name="The Broad Institute Genome Sequencing Center for Infectious Disease"/>
            <person name="Wu L."/>
            <person name="Ma J."/>
        </authorList>
    </citation>
    <scope>NUCLEOTIDE SEQUENCE [LARGE SCALE GENOMIC DNA]</scope>
    <source>
        <strain evidence="4">JCM 16001</strain>
    </source>
</reference>
<keyword evidence="1" id="KW-0732">Signal</keyword>
<dbReference type="InterPro" id="IPR033803">
    <property type="entry name" value="CBD-like_Golvesin-Xly"/>
</dbReference>
<dbReference type="PANTHER" id="PTHR37981:SF1">
    <property type="entry name" value="SGNH HYDROLASE-TYPE ESTERASE DOMAIN-CONTAINING PROTEIN"/>
    <property type="match status" value="1"/>
</dbReference>
<dbReference type="CDD" id="cd01823">
    <property type="entry name" value="SEST_like"/>
    <property type="match status" value="1"/>
</dbReference>
<dbReference type="PANTHER" id="PTHR37981">
    <property type="entry name" value="LIPASE 2"/>
    <property type="match status" value="1"/>
</dbReference>
<sequence length="1281" mass="137015">MRSRKLKNLVVISTFALATVVSTTAANAASVQSEAPPAPQVAADADDIGITGNGDENGFHLMTADAASPEAWTEVATLVEPGFGTDRWIGQYCITDDRGHAVVVYAPREYTNAPAGMYAGAFAAVVDLETGAVSKLDERTSLAYYNPSCGEEGAVLSALIGDDGVARTRIQEVDIASAEIEAVEVDGQLSSPVSYEDGFAAVSGGQIVTVDREGAAVPLLNTGSTAFDLNVDTDGGLGFLVLDGEATAAVRYADGEATELARAATGQIDLHRNADGEVLVKGLADAVDVEDLPQSWEAADIPVGVELSSDGGMAVVASEIGADGSTTSGGATADLLVYTTADGDAADATVPLGATTGADEISPVLAEELSQDTAFGALDAEDPATVPWDPDRSCAMPRNDPNLMSYQPNADQVEWATDLAVRGALTQSRPADWNNLGLPAFAPQVQFPPVALDGGGTVPAQIMLGIIAQESNGWHASNHAADGYSGNIHQGGFYGNRTADGDTLWEVNWDDVDCGYGIAQITTGMRRDDTVYTELQQQLITVDYASNIAAGLQILQDKWNQTREAGLIFDDGDPAYLQSWWFALWAYNTGFYPESDKAQHHGQWGVGWANNPANPIYMPGREMFLLTEDIPADWEGLPDNWDSESIGYGNSKHPNLWSYPERVIGFAFNPLRRYDFGTGEYPAAYLGATGVTGVAALPDLGVFCTLSGNNCDVDGDWNEGLCEVETDECLKTEPGPCSYSHLHCWWHLPVLADVCPSNCGTERLEYEAGDAEPARPTYASFAPNCASPNVPSSGYIRVIDSVAETQGGPNSCSGAPVSQSGTFSFEFPAAATDPPTYPSKIDLHQIGGGFRGHFWFTHTRNESQPAMEITGTWELDAADRIDGWAKVYVHIPSRQSHTQQAPYQVHGTTLGTRDRYLNTVLRANTWVEIGAYEFDPTQPQSVTLSNQTADGVGLDGIAYDAVAFAPLPAKPKHMVVAMGDSFISGEGAGNYYTETDRDYGLRTWNACRRSKDAWPREVVPPGWNYSFGDNADVNNNGIDFQFVACSGARASDFDRFPDYWEPGGGDDRESGQFNEYPQLYSGVLSADTTLVMLSIGGNDANFSAHVNECVDFRNPNCATAENESLMQSDVASALDKVADLLPQIRSRAPNAEILLVGYPSLFSEDPFEQCFYSDGKITVDDAESILLYDMAQQLRTGMVDIVDGLDSEVSYVSAIESFAGHEICNGEDNPLYFNTGIFETTGPGDFGDFANPSRESMHPNLLGVTDGYVPAVENGMVVAGV</sequence>
<feature type="signal peptide" evidence="1">
    <location>
        <begin position="1"/>
        <end position="28"/>
    </location>
</feature>
<evidence type="ECO:0000313" key="3">
    <source>
        <dbReference type="EMBL" id="GAA1676487.1"/>
    </source>
</evidence>
<dbReference type="SUPFAM" id="SSF52266">
    <property type="entry name" value="SGNH hydrolase"/>
    <property type="match status" value="1"/>
</dbReference>